<proteinExistence type="predicted"/>
<organism evidence="2 3">
    <name type="scientific">Mycoplana ramosa</name>
    <name type="common">Mycoplana bullata</name>
    <dbReference type="NCBI Taxonomy" id="40837"/>
    <lineage>
        <taxon>Bacteria</taxon>
        <taxon>Pseudomonadati</taxon>
        <taxon>Pseudomonadota</taxon>
        <taxon>Alphaproteobacteria</taxon>
        <taxon>Hyphomicrobiales</taxon>
        <taxon>Rhizobiaceae</taxon>
        <taxon>Mycoplana</taxon>
    </lineage>
</organism>
<sequence>MESPCILVCSIDDVTGFCFGCGRTRDEIGAWTLYSSDERRSIMADLPARLATVERKPRRETRRSRMARERGEA</sequence>
<keyword evidence="3" id="KW-1185">Reference proteome</keyword>
<comment type="caution">
    <text evidence="2">The sequence shown here is derived from an EMBL/GenBank/DDBJ whole genome shotgun (WGS) entry which is preliminary data.</text>
</comment>
<dbReference type="InterPro" id="IPR010710">
    <property type="entry name" value="DUF1289"/>
</dbReference>
<dbReference type="EMBL" id="JBHTNF010000001">
    <property type="protein sequence ID" value="MFD1326914.1"/>
    <property type="molecule type" value="Genomic_DNA"/>
</dbReference>
<reference evidence="3" key="1">
    <citation type="journal article" date="2019" name="Int. J. Syst. Evol. Microbiol.">
        <title>The Global Catalogue of Microorganisms (GCM) 10K type strain sequencing project: providing services to taxonomists for standard genome sequencing and annotation.</title>
        <authorList>
            <consortium name="The Broad Institute Genomics Platform"/>
            <consortium name="The Broad Institute Genome Sequencing Center for Infectious Disease"/>
            <person name="Wu L."/>
            <person name="Ma J."/>
        </authorList>
    </citation>
    <scope>NUCLEOTIDE SEQUENCE [LARGE SCALE GENOMIC DNA]</scope>
    <source>
        <strain evidence="3">CCUG 55609</strain>
    </source>
</reference>
<dbReference type="PANTHER" id="PTHR35175">
    <property type="entry name" value="DUF1289 DOMAIN-CONTAINING PROTEIN"/>
    <property type="match status" value="1"/>
</dbReference>
<evidence type="ECO:0000313" key="3">
    <source>
        <dbReference type="Proteomes" id="UP001597173"/>
    </source>
</evidence>
<name>A0ABW3YRI6_MYCRA</name>
<evidence type="ECO:0000313" key="2">
    <source>
        <dbReference type="EMBL" id="MFD1326914.1"/>
    </source>
</evidence>
<dbReference type="PANTHER" id="PTHR35175:SF2">
    <property type="entry name" value="DUF1289 DOMAIN-CONTAINING PROTEIN"/>
    <property type="match status" value="1"/>
</dbReference>
<protein>
    <submittedName>
        <fullName evidence="2">DUF1289 domain-containing protein</fullName>
    </submittedName>
</protein>
<dbReference type="Proteomes" id="UP001597173">
    <property type="component" value="Unassembled WGS sequence"/>
</dbReference>
<feature type="region of interest" description="Disordered" evidence="1">
    <location>
        <begin position="54"/>
        <end position="73"/>
    </location>
</feature>
<gene>
    <name evidence="2" type="ORF">ACFQ33_03270</name>
</gene>
<accession>A0ABW3YRI6</accession>
<dbReference type="Pfam" id="PF06945">
    <property type="entry name" value="DUF1289"/>
    <property type="match status" value="1"/>
</dbReference>
<dbReference type="RefSeq" id="WP_374837399.1">
    <property type="nucleotide sequence ID" value="NZ_JBHEEW010000004.1"/>
</dbReference>
<evidence type="ECO:0000256" key="1">
    <source>
        <dbReference type="SAM" id="MobiDB-lite"/>
    </source>
</evidence>